<dbReference type="CDD" id="cd04301">
    <property type="entry name" value="NAT_SF"/>
    <property type="match status" value="1"/>
</dbReference>
<evidence type="ECO:0000313" key="2">
    <source>
        <dbReference type="EMBL" id="EJT75077.1"/>
    </source>
</evidence>
<organism evidence="2">
    <name type="scientific">Gaeumannomyces tritici (strain R3-111a-1)</name>
    <name type="common">Wheat and barley take-all root rot fungus</name>
    <name type="synonym">Gaeumannomyces graminis var. tritici</name>
    <dbReference type="NCBI Taxonomy" id="644352"/>
    <lineage>
        <taxon>Eukaryota</taxon>
        <taxon>Fungi</taxon>
        <taxon>Dikarya</taxon>
        <taxon>Ascomycota</taxon>
        <taxon>Pezizomycotina</taxon>
        <taxon>Sordariomycetes</taxon>
        <taxon>Sordariomycetidae</taxon>
        <taxon>Magnaporthales</taxon>
        <taxon>Magnaporthaceae</taxon>
        <taxon>Gaeumannomyces</taxon>
    </lineage>
</organism>
<dbReference type="OrthoDB" id="5689at2759"/>
<protein>
    <recommendedName>
        <fullName evidence="1">N-acetyltransferase domain-containing protein</fullName>
    </recommendedName>
</protein>
<name>J3P5X5_GAET3</name>
<dbReference type="VEuPathDB" id="FungiDB:GGTG_08915"/>
<accession>J3P5X5</accession>
<dbReference type="AlphaFoldDB" id="J3P5X5"/>
<keyword evidence="4" id="KW-1185">Reference proteome</keyword>
<reference evidence="4" key="1">
    <citation type="submission" date="2010-07" db="EMBL/GenBank/DDBJ databases">
        <title>The genome sequence of Gaeumannomyces graminis var. tritici strain R3-111a-1.</title>
        <authorList>
            <consortium name="The Broad Institute Genome Sequencing Platform"/>
            <person name="Ma L.-J."/>
            <person name="Dead R."/>
            <person name="Young S."/>
            <person name="Zeng Q."/>
            <person name="Koehrsen M."/>
            <person name="Alvarado L."/>
            <person name="Berlin A."/>
            <person name="Chapman S.B."/>
            <person name="Chen Z."/>
            <person name="Freedman E."/>
            <person name="Gellesch M."/>
            <person name="Goldberg J."/>
            <person name="Griggs A."/>
            <person name="Gujja S."/>
            <person name="Heilman E.R."/>
            <person name="Heiman D."/>
            <person name="Hepburn T."/>
            <person name="Howarth C."/>
            <person name="Jen D."/>
            <person name="Larson L."/>
            <person name="Mehta T."/>
            <person name="Neiman D."/>
            <person name="Pearson M."/>
            <person name="Roberts A."/>
            <person name="Saif S."/>
            <person name="Shea T."/>
            <person name="Shenoy N."/>
            <person name="Sisk P."/>
            <person name="Stolte C."/>
            <person name="Sykes S."/>
            <person name="Walk T."/>
            <person name="White J."/>
            <person name="Yandava C."/>
            <person name="Haas B."/>
            <person name="Nusbaum C."/>
            <person name="Birren B."/>
        </authorList>
    </citation>
    <scope>NUCLEOTIDE SEQUENCE [LARGE SCALE GENOMIC DNA]</scope>
    <source>
        <strain evidence="4">R3-111a-1</strain>
    </source>
</reference>
<dbReference type="SUPFAM" id="SSF55729">
    <property type="entry name" value="Acyl-CoA N-acyltransferases (Nat)"/>
    <property type="match status" value="1"/>
</dbReference>
<dbReference type="PROSITE" id="PS51186">
    <property type="entry name" value="GNAT"/>
    <property type="match status" value="1"/>
</dbReference>
<reference evidence="3" key="4">
    <citation type="journal article" date="2015" name="G3 (Bethesda)">
        <title>Genome sequences of three phytopathogenic species of the Magnaporthaceae family of fungi.</title>
        <authorList>
            <person name="Okagaki L.H."/>
            <person name="Nunes C.C."/>
            <person name="Sailsbery J."/>
            <person name="Clay B."/>
            <person name="Brown D."/>
            <person name="John T."/>
            <person name="Oh Y."/>
            <person name="Young N."/>
            <person name="Fitzgerald M."/>
            <person name="Haas B.J."/>
            <person name="Zeng Q."/>
            <person name="Young S."/>
            <person name="Adiconis X."/>
            <person name="Fan L."/>
            <person name="Levin J.Z."/>
            <person name="Mitchell T.K."/>
            <person name="Okubara P.A."/>
            <person name="Farman M.L."/>
            <person name="Kohn L.M."/>
            <person name="Birren B."/>
            <person name="Ma L.-J."/>
            <person name="Dean R.A."/>
        </authorList>
    </citation>
    <scope>NUCLEOTIDE SEQUENCE</scope>
    <source>
        <strain evidence="3">R3-111a-1</strain>
    </source>
</reference>
<dbReference type="eggNOG" id="ENOG502T5H6">
    <property type="taxonomic scope" value="Eukaryota"/>
</dbReference>
<evidence type="ECO:0000313" key="3">
    <source>
        <dbReference type="EnsemblFungi" id="EJT75077"/>
    </source>
</evidence>
<feature type="domain" description="N-acetyltransferase" evidence="1">
    <location>
        <begin position="24"/>
        <end position="168"/>
    </location>
</feature>
<reference evidence="3" key="5">
    <citation type="submission" date="2018-04" db="UniProtKB">
        <authorList>
            <consortium name="EnsemblFungi"/>
        </authorList>
    </citation>
    <scope>IDENTIFICATION</scope>
    <source>
        <strain evidence="3">R3-111a-1</strain>
    </source>
</reference>
<sequence>MPFQLAFASSSAASDHALINHLVVLINDAYTKSEAGIWAPSAPFCRTSVADLQHCINASELVLAWSGTLDASTVLGAVRLQRRDVPLIAMLACDPAARGTGLGTALVRFCEDEARARGASAVHIDLLTPRAWDHPEKVRLAAWYERSGYVVIRRDQAETHYAELAPMLAGPCDVRVFEKRLN</sequence>
<dbReference type="HOGENOM" id="CLU_088295_0_0_1"/>
<dbReference type="Pfam" id="PF13508">
    <property type="entry name" value="Acetyltransf_7"/>
    <property type="match status" value="1"/>
</dbReference>
<dbReference type="RefSeq" id="XP_009225021.1">
    <property type="nucleotide sequence ID" value="XM_009226757.1"/>
</dbReference>
<evidence type="ECO:0000313" key="4">
    <source>
        <dbReference type="Proteomes" id="UP000006039"/>
    </source>
</evidence>
<reference evidence="2" key="3">
    <citation type="submission" date="2010-09" db="EMBL/GenBank/DDBJ databases">
        <title>Annotation of Gaeumannomyces graminis var. tritici R3-111a-1.</title>
        <authorList>
            <consortium name="The Broad Institute Genome Sequencing Platform"/>
            <person name="Ma L.-J."/>
            <person name="Dead R."/>
            <person name="Young S.K."/>
            <person name="Zeng Q."/>
            <person name="Gargeya S."/>
            <person name="Fitzgerald M."/>
            <person name="Haas B."/>
            <person name="Abouelleil A."/>
            <person name="Alvarado L."/>
            <person name="Arachchi H.M."/>
            <person name="Berlin A."/>
            <person name="Brown A."/>
            <person name="Chapman S.B."/>
            <person name="Chen Z."/>
            <person name="Dunbar C."/>
            <person name="Freedman E."/>
            <person name="Gearin G."/>
            <person name="Gellesch M."/>
            <person name="Goldberg J."/>
            <person name="Griggs A."/>
            <person name="Gujja S."/>
            <person name="Heiman D."/>
            <person name="Howarth C."/>
            <person name="Larson L."/>
            <person name="Lui A."/>
            <person name="MacDonald P.J.P."/>
            <person name="Mehta T."/>
            <person name="Montmayeur A."/>
            <person name="Murphy C."/>
            <person name="Neiman D."/>
            <person name="Pearson M."/>
            <person name="Priest M."/>
            <person name="Roberts A."/>
            <person name="Saif S."/>
            <person name="Shea T."/>
            <person name="Shenoy N."/>
            <person name="Sisk P."/>
            <person name="Stolte C."/>
            <person name="Sykes S."/>
            <person name="Yandava C."/>
            <person name="Wortman J."/>
            <person name="Nusbaum C."/>
            <person name="Birren B."/>
        </authorList>
    </citation>
    <scope>NUCLEOTIDE SEQUENCE</scope>
    <source>
        <strain evidence="2">R3-111a-1</strain>
    </source>
</reference>
<dbReference type="InterPro" id="IPR000182">
    <property type="entry name" value="GNAT_dom"/>
</dbReference>
<evidence type="ECO:0000259" key="1">
    <source>
        <dbReference type="PROSITE" id="PS51186"/>
    </source>
</evidence>
<reference evidence="2" key="2">
    <citation type="submission" date="2010-07" db="EMBL/GenBank/DDBJ databases">
        <authorList>
            <consortium name="The Broad Institute Genome Sequencing Platform"/>
            <consortium name="Broad Institute Genome Sequencing Center for Infectious Disease"/>
            <person name="Ma L.-J."/>
            <person name="Dead R."/>
            <person name="Young S."/>
            <person name="Zeng Q."/>
            <person name="Koehrsen M."/>
            <person name="Alvarado L."/>
            <person name="Berlin A."/>
            <person name="Chapman S.B."/>
            <person name="Chen Z."/>
            <person name="Freedman E."/>
            <person name="Gellesch M."/>
            <person name="Goldberg J."/>
            <person name="Griggs A."/>
            <person name="Gujja S."/>
            <person name="Heilman E.R."/>
            <person name="Heiman D."/>
            <person name="Hepburn T."/>
            <person name="Howarth C."/>
            <person name="Jen D."/>
            <person name="Larson L."/>
            <person name="Mehta T."/>
            <person name="Neiman D."/>
            <person name="Pearson M."/>
            <person name="Roberts A."/>
            <person name="Saif S."/>
            <person name="Shea T."/>
            <person name="Shenoy N."/>
            <person name="Sisk P."/>
            <person name="Stolte C."/>
            <person name="Sykes S."/>
            <person name="Walk T."/>
            <person name="White J."/>
            <person name="Yandava C."/>
            <person name="Haas B."/>
            <person name="Nusbaum C."/>
            <person name="Birren B."/>
        </authorList>
    </citation>
    <scope>NUCLEOTIDE SEQUENCE</scope>
    <source>
        <strain evidence="2">R3-111a-1</strain>
    </source>
</reference>
<proteinExistence type="predicted"/>
<dbReference type="GeneID" id="20349373"/>
<dbReference type="EnsemblFungi" id="EJT75077">
    <property type="protein sequence ID" value="EJT75077"/>
    <property type="gene ID" value="GGTG_08915"/>
</dbReference>
<dbReference type="Proteomes" id="UP000006039">
    <property type="component" value="Unassembled WGS sequence"/>
</dbReference>
<dbReference type="GO" id="GO:0016747">
    <property type="term" value="F:acyltransferase activity, transferring groups other than amino-acyl groups"/>
    <property type="evidence" value="ECO:0007669"/>
    <property type="project" value="InterPro"/>
</dbReference>
<dbReference type="InterPro" id="IPR016181">
    <property type="entry name" value="Acyl_CoA_acyltransferase"/>
</dbReference>
<gene>
    <name evidence="3" type="primary">20349373</name>
    <name evidence="2" type="ORF">GGTG_08915</name>
</gene>
<dbReference type="EMBL" id="GL385398">
    <property type="protein sequence ID" value="EJT75077.1"/>
    <property type="molecule type" value="Genomic_DNA"/>
</dbReference>
<dbReference type="Gene3D" id="3.40.630.30">
    <property type="match status" value="1"/>
</dbReference>